<dbReference type="SUPFAM" id="SSF46689">
    <property type="entry name" value="Homeodomain-like"/>
    <property type="match status" value="2"/>
</dbReference>
<dbReference type="KEGG" id="scy:SCATT_p16310"/>
<keyword evidence="1" id="KW-0805">Transcription regulation</keyword>
<dbReference type="Pfam" id="PF20240">
    <property type="entry name" value="DUF6597"/>
    <property type="match status" value="1"/>
</dbReference>
<dbReference type="Gene3D" id="1.10.10.60">
    <property type="entry name" value="Homeodomain-like"/>
    <property type="match status" value="1"/>
</dbReference>
<accession>G8XHI7</accession>
<dbReference type="GO" id="GO:0003700">
    <property type="term" value="F:DNA-binding transcription factor activity"/>
    <property type="evidence" value="ECO:0007669"/>
    <property type="project" value="InterPro"/>
</dbReference>
<keyword evidence="5" id="KW-0614">Plasmid</keyword>
<feature type="domain" description="HTH araC/xylS-type" evidence="4">
    <location>
        <begin position="209"/>
        <end position="290"/>
    </location>
</feature>
<evidence type="ECO:0000259" key="4">
    <source>
        <dbReference type="PROSITE" id="PS01124"/>
    </source>
</evidence>
<evidence type="ECO:0000313" key="6">
    <source>
        <dbReference type="Proteomes" id="UP000007842"/>
    </source>
</evidence>
<keyword evidence="2" id="KW-0238">DNA-binding</keyword>
<dbReference type="InterPro" id="IPR050204">
    <property type="entry name" value="AraC_XylS_family_regulators"/>
</dbReference>
<keyword evidence="6" id="KW-1185">Reference proteome</keyword>
<dbReference type="PROSITE" id="PS01124">
    <property type="entry name" value="HTH_ARAC_FAMILY_2"/>
    <property type="match status" value="1"/>
</dbReference>
<dbReference type="InterPro" id="IPR009057">
    <property type="entry name" value="Homeodomain-like_sf"/>
</dbReference>
<dbReference type="HOGENOM" id="CLU_066193_0_0_11"/>
<organism evidence="5 6">
    <name type="scientific">Streptantibioticus cattleyicolor (strain ATCC 35852 / DSM 46488 / JCM 4925 / NBRC 14057 / NRRL 8057)</name>
    <name type="common">Streptomyces cattleya</name>
    <dbReference type="NCBI Taxonomy" id="1003195"/>
    <lineage>
        <taxon>Bacteria</taxon>
        <taxon>Bacillati</taxon>
        <taxon>Actinomycetota</taxon>
        <taxon>Actinomycetes</taxon>
        <taxon>Kitasatosporales</taxon>
        <taxon>Streptomycetaceae</taxon>
        <taxon>Streptantibioticus</taxon>
    </lineage>
</organism>
<dbReference type="PATRIC" id="fig|1003195.29.peg.7427"/>
<dbReference type="EMBL" id="CP003229">
    <property type="protein sequence ID" value="AEW99824.1"/>
    <property type="molecule type" value="Genomic_DNA"/>
</dbReference>
<proteinExistence type="predicted"/>
<protein>
    <submittedName>
        <fullName evidence="5">Transcriptional regulator</fullName>
    </submittedName>
</protein>
<sequence length="299" mass="31631">MAGPLARGGPAVLSERGGVTGAGMRVVRAGGVWRVTRPLHPGLRPFVCGYAGYRVAVALPYQARVVPTGRAVVVINLAEPFSRVRRLGLPGAGSGRIGSLVVGLEDRPAICEHPGGQEAIRLELTPLGAYRLFAVPMGELTNHVIELPDVLGPGAGELVERLAATGDWTARCDLLDAALLDRFGEGPAPAPEVEHAWRLLAATAGTIPIARVAEEVGWSQKHLARRFEQQVGLTPKRSARVLRFQRAMGMLTGGRASADTAMVSGFYDQAHLVREFRALAGVTPGQVVGARRTEGALVL</sequence>
<geneLocation type="plasmid" evidence="5 6">
    <name>pSCATT</name>
</geneLocation>
<evidence type="ECO:0000256" key="1">
    <source>
        <dbReference type="ARBA" id="ARBA00023015"/>
    </source>
</evidence>
<dbReference type="PANTHER" id="PTHR46796:SF15">
    <property type="entry name" value="BLL1074 PROTEIN"/>
    <property type="match status" value="1"/>
</dbReference>
<keyword evidence="3" id="KW-0804">Transcription</keyword>
<dbReference type="GO" id="GO:0043565">
    <property type="term" value="F:sequence-specific DNA binding"/>
    <property type="evidence" value="ECO:0007669"/>
    <property type="project" value="InterPro"/>
</dbReference>
<reference evidence="6" key="1">
    <citation type="submission" date="2011-12" db="EMBL/GenBank/DDBJ databases">
        <title>Complete genome sequence of Streptomyces cattleya strain DSM 46488.</title>
        <authorList>
            <person name="Ou H.-Y."/>
            <person name="Li P."/>
            <person name="Zhao C."/>
            <person name="O'Hagan D."/>
            <person name="Deng Z."/>
        </authorList>
    </citation>
    <scope>NUCLEOTIDE SEQUENCE [LARGE SCALE GENOMIC DNA]</scope>
    <source>
        <strain evidence="6">ATCC 35852 / DSM 46488 / JCM 4925 / NBRC 14057 / NRRL 8057</strain>
        <plasmid evidence="6">Plasmid pSCATT</plasmid>
    </source>
</reference>
<name>G8XHI7_STREN</name>
<dbReference type="PANTHER" id="PTHR46796">
    <property type="entry name" value="HTH-TYPE TRANSCRIPTIONAL ACTIVATOR RHAS-RELATED"/>
    <property type="match status" value="1"/>
</dbReference>
<gene>
    <name evidence="5" type="ordered locus">SCATT_p16310</name>
</gene>
<dbReference type="InterPro" id="IPR018060">
    <property type="entry name" value="HTH_AraC"/>
</dbReference>
<dbReference type="AlphaFoldDB" id="G8XHI7"/>
<evidence type="ECO:0000313" key="5">
    <source>
        <dbReference type="EMBL" id="AEW99824.1"/>
    </source>
</evidence>
<evidence type="ECO:0000256" key="2">
    <source>
        <dbReference type="ARBA" id="ARBA00023125"/>
    </source>
</evidence>
<dbReference type="Pfam" id="PF12833">
    <property type="entry name" value="HTH_18"/>
    <property type="match status" value="1"/>
</dbReference>
<dbReference type="InterPro" id="IPR046532">
    <property type="entry name" value="DUF6597"/>
</dbReference>
<dbReference type="SMART" id="SM00342">
    <property type="entry name" value="HTH_ARAC"/>
    <property type="match status" value="1"/>
</dbReference>
<dbReference type="Proteomes" id="UP000007842">
    <property type="component" value="Plasmid pSCATT"/>
</dbReference>
<evidence type="ECO:0000256" key="3">
    <source>
        <dbReference type="ARBA" id="ARBA00023163"/>
    </source>
</evidence>